<dbReference type="GO" id="GO:0003700">
    <property type="term" value="F:DNA-binding transcription factor activity"/>
    <property type="evidence" value="ECO:0007669"/>
    <property type="project" value="InterPro"/>
</dbReference>
<dbReference type="RefSeq" id="WP_207691977.1">
    <property type="nucleotide sequence ID" value="NZ_CP061799.1"/>
</dbReference>
<evidence type="ECO:0000313" key="2">
    <source>
        <dbReference type="Proteomes" id="UP000663720"/>
    </source>
</evidence>
<dbReference type="InterPro" id="IPR013325">
    <property type="entry name" value="RNA_pol_sigma_r2"/>
</dbReference>
<dbReference type="KEGG" id="dli:dnl_26170"/>
<dbReference type="AlphaFoldDB" id="A0A975B7W6"/>
<gene>
    <name evidence="1" type="ORF">dnl_26170</name>
</gene>
<sequence>MDKKIFTLLAEKTKGFHFSEDEGERPGLTGEKRRISRLKKLIIDVRLMAKKKSIQMHESYRTKDDWIQDALIILYNSCESYEPGKGAFNNFARFMVSRRLISIQRDLYRKNPPVNDDLRKVFLSLKREKGRKPTAEELMEVTGLSREQIEKFMDSGFGERMFTRAKDDVLEKHVKTGMSPEEQYIRLEARKILGDCIEKLEPEIKLLFKLHEYENISFQKLFDDVKFRNILLKKAGSLKTFQRRYEEDVYSPVRHCVDVHYK</sequence>
<dbReference type="SUPFAM" id="SSF88946">
    <property type="entry name" value="Sigma2 domain of RNA polymerase sigma factors"/>
    <property type="match status" value="1"/>
</dbReference>
<proteinExistence type="predicted"/>
<organism evidence="1 2">
    <name type="scientific">Desulfonema limicola</name>
    <dbReference type="NCBI Taxonomy" id="45656"/>
    <lineage>
        <taxon>Bacteria</taxon>
        <taxon>Pseudomonadati</taxon>
        <taxon>Thermodesulfobacteriota</taxon>
        <taxon>Desulfobacteria</taxon>
        <taxon>Desulfobacterales</taxon>
        <taxon>Desulfococcaceae</taxon>
        <taxon>Desulfonema</taxon>
    </lineage>
</organism>
<protein>
    <submittedName>
        <fullName evidence="1">RNA polymerase sigma factor region 2-containing</fullName>
    </submittedName>
</protein>
<keyword evidence="2" id="KW-1185">Reference proteome</keyword>
<name>A0A975B7W6_9BACT</name>
<dbReference type="Gene3D" id="1.20.140.160">
    <property type="match status" value="1"/>
</dbReference>
<dbReference type="GO" id="GO:0006352">
    <property type="term" value="P:DNA-templated transcription initiation"/>
    <property type="evidence" value="ECO:0007669"/>
    <property type="project" value="InterPro"/>
</dbReference>
<accession>A0A975B7W6</accession>
<reference evidence="1" key="1">
    <citation type="journal article" date="2021" name="Microb. Physiol.">
        <title>Proteogenomic Insights into the Physiology of Marine, Sulfate-Reducing, Filamentous Desulfonema limicola and Desulfonema magnum.</title>
        <authorList>
            <person name="Schnaars V."/>
            <person name="Wohlbrand L."/>
            <person name="Scheve S."/>
            <person name="Hinrichs C."/>
            <person name="Reinhardt R."/>
            <person name="Rabus R."/>
        </authorList>
    </citation>
    <scope>NUCLEOTIDE SEQUENCE</scope>
    <source>
        <strain evidence="1">5ac10</strain>
    </source>
</reference>
<evidence type="ECO:0000313" key="1">
    <source>
        <dbReference type="EMBL" id="QTA80318.1"/>
    </source>
</evidence>
<dbReference type="Proteomes" id="UP000663720">
    <property type="component" value="Chromosome"/>
</dbReference>
<dbReference type="EMBL" id="CP061799">
    <property type="protein sequence ID" value="QTA80318.1"/>
    <property type="molecule type" value="Genomic_DNA"/>
</dbReference>